<geneLocation type="plasmid" evidence="2">
    <name>unnamed1</name>
</geneLocation>
<organism evidence="2">
    <name type="scientific">Microvirga ossetica</name>
    <dbReference type="NCBI Taxonomy" id="1882682"/>
    <lineage>
        <taxon>Bacteria</taxon>
        <taxon>Pseudomonadati</taxon>
        <taxon>Pseudomonadota</taxon>
        <taxon>Alphaproteobacteria</taxon>
        <taxon>Hyphomicrobiales</taxon>
        <taxon>Methylobacteriaceae</taxon>
        <taxon>Microvirga</taxon>
    </lineage>
</organism>
<dbReference type="AlphaFoldDB" id="A0A1B2ER15"/>
<reference evidence="2" key="1">
    <citation type="submission" date="2016-07" db="EMBL/GenBank/DDBJ databases">
        <title>Microvirga ossetica sp. nov. a new species of rhizobia isolated from root nodules of the legume species Vicia alpestris Steven originated from North Ossetia region in the Caucasus.</title>
        <authorList>
            <person name="Safronova V.I."/>
            <person name="Kuznetsova I.G."/>
            <person name="Sazanova A.L."/>
            <person name="Belimov A."/>
            <person name="Andronov E."/>
            <person name="Osledkin Y.S."/>
            <person name="Onishchuk O.P."/>
            <person name="Kurchak O.N."/>
            <person name="Shaposhnikov A.I."/>
            <person name="Willems A."/>
            <person name="Tikhonovich I.A."/>
        </authorList>
    </citation>
    <scope>NUCLEOTIDE SEQUENCE [LARGE SCALE GENOMIC DNA]</scope>
    <source>
        <strain evidence="2">V5/3M</strain>
        <plasmid evidence="2">unnamed1</plasmid>
    </source>
</reference>
<sequence>MPQTVREVTEDEEPEGVGPVIEIAWPWYEPDEPDGHDDDRSQPGIERELEAFKFRLSNARLKMIL</sequence>
<evidence type="ECO:0000313" key="2">
    <source>
        <dbReference type="EMBL" id="ANY82401.1"/>
    </source>
</evidence>
<dbReference type="KEGG" id="moc:BB934_29290"/>
<accession>A0A1B2ER15</accession>
<protein>
    <submittedName>
        <fullName evidence="2">Uncharacterized protein</fullName>
    </submittedName>
</protein>
<proteinExistence type="predicted"/>
<feature type="region of interest" description="Disordered" evidence="1">
    <location>
        <begin position="1"/>
        <end position="20"/>
    </location>
</feature>
<dbReference type="EMBL" id="CP016617">
    <property type="protein sequence ID" value="ANY82401.1"/>
    <property type="molecule type" value="Genomic_DNA"/>
</dbReference>
<evidence type="ECO:0000256" key="1">
    <source>
        <dbReference type="SAM" id="MobiDB-lite"/>
    </source>
</evidence>
<gene>
    <name evidence="2" type="ORF">BB934_29290</name>
</gene>
<keyword evidence="2" id="KW-0614">Plasmid</keyword>
<name>A0A1B2ER15_9HYPH</name>